<dbReference type="InterPro" id="IPR017850">
    <property type="entry name" value="Alkaline_phosphatase_core_sf"/>
</dbReference>
<dbReference type="InterPro" id="IPR050738">
    <property type="entry name" value="Sulfatase"/>
</dbReference>
<accession>A0A1H7QNF2</accession>
<dbReference type="SUPFAM" id="SSF53649">
    <property type="entry name" value="Alkaline phosphatase-like"/>
    <property type="match status" value="1"/>
</dbReference>
<dbReference type="GO" id="GO:0004065">
    <property type="term" value="F:arylsulfatase activity"/>
    <property type="evidence" value="ECO:0007669"/>
    <property type="project" value="TreeGrafter"/>
</dbReference>
<dbReference type="EMBL" id="FOAB01000004">
    <property type="protein sequence ID" value="SEL49278.1"/>
    <property type="molecule type" value="Genomic_DNA"/>
</dbReference>
<evidence type="ECO:0000256" key="1">
    <source>
        <dbReference type="ARBA" id="ARBA00008779"/>
    </source>
</evidence>
<reference evidence="6 7" key="1">
    <citation type="submission" date="2016-10" db="EMBL/GenBank/DDBJ databases">
        <authorList>
            <person name="de Groot N.N."/>
        </authorList>
    </citation>
    <scope>NUCLEOTIDE SEQUENCE [LARGE SCALE GENOMIC DNA]</scope>
    <source>
        <strain evidence="6 7">DSM 25232</strain>
    </source>
</reference>
<dbReference type="STRING" id="1038014.SAMN04487910_2623"/>
<organism evidence="6 7">
    <name type="scientific">Aquimarina amphilecti</name>
    <dbReference type="NCBI Taxonomy" id="1038014"/>
    <lineage>
        <taxon>Bacteria</taxon>
        <taxon>Pseudomonadati</taxon>
        <taxon>Bacteroidota</taxon>
        <taxon>Flavobacteriia</taxon>
        <taxon>Flavobacteriales</taxon>
        <taxon>Flavobacteriaceae</taxon>
        <taxon>Aquimarina</taxon>
    </lineage>
</organism>
<comment type="similarity">
    <text evidence="1">Belongs to the sulfatase family.</text>
</comment>
<keyword evidence="2" id="KW-0479">Metal-binding</keyword>
<evidence type="ECO:0000256" key="3">
    <source>
        <dbReference type="ARBA" id="ARBA00022801"/>
    </source>
</evidence>
<protein>
    <submittedName>
        <fullName evidence="6">Arylsulfatase A</fullName>
    </submittedName>
</protein>
<evidence type="ECO:0000259" key="5">
    <source>
        <dbReference type="Pfam" id="PF00884"/>
    </source>
</evidence>
<dbReference type="InterPro" id="IPR000917">
    <property type="entry name" value="Sulfatase_N"/>
</dbReference>
<proteinExistence type="inferred from homology"/>
<dbReference type="PANTHER" id="PTHR42693">
    <property type="entry name" value="ARYLSULFATASE FAMILY MEMBER"/>
    <property type="match status" value="1"/>
</dbReference>
<sequence>MMIFFSLFSCNRDEVVIDVSNPIEISPNILFIIADDLGKDAINGFSEGNIKPSTPNIDAIRNSGLSFNNFWTYPTCSPTRASILTGKYGYRTGVKWAGDELDLSETSLQKYIKDQTNGNYATAIVGKWHLSGDNTAVNPEIFGLDYYSGIIRGAPQSYYNWQLTENGVSNVETEYVTKKITDLANDWIHQQDKPWFMWLAYNAPHTPFHVPPNEMHSQGNLPSFLSGMDPTPYYMAAIEAMDYQIGKLLDDMPLDERENTIIIFIGDNGSPNEVAQSPYTFFTAKGSLNQGGINTPMFISGKGVSRTGIDDNLIVSSDLFATISEIAGVSVNQIHDSKSFISLLTETVSIRDYQYSEKDDGINNLWTISNGDYKLIENANGSEQFYNLNNDPYEQNNLLNGNLITNEINAKSDLETELLNIRN</sequence>
<evidence type="ECO:0000313" key="7">
    <source>
        <dbReference type="Proteomes" id="UP000198521"/>
    </source>
</evidence>
<keyword evidence="7" id="KW-1185">Reference proteome</keyword>
<evidence type="ECO:0000256" key="2">
    <source>
        <dbReference type="ARBA" id="ARBA00022723"/>
    </source>
</evidence>
<dbReference type="PROSITE" id="PS00523">
    <property type="entry name" value="SULFATASE_1"/>
    <property type="match status" value="1"/>
</dbReference>
<evidence type="ECO:0000313" key="6">
    <source>
        <dbReference type="EMBL" id="SEL49278.1"/>
    </source>
</evidence>
<dbReference type="InterPro" id="IPR024607">
    <property type="entry name" value="Sulfatase_CS"/>
</dbReference>
<gene>
    <name evidence="6" type="ORF">SAMN04487910_2623</name>
</gene>
<keyword evidence="4" id="KW-0106">Calcium</keyword>
<dbReference type="Gene3D" id="3.40.720.10">
    <property type="entry name" value="Alkaline Phosphatase, subunit A"/>
    <property type="match status" value="1"/>
</dbReference>
<dbReference type="PANTHER" id="PTHR42693:SF33">
    <property type="entry name" value="ARYLSULFATASE"/>
    <property type="match status" value="1"/>
</dbReference>
<dbReference type="GO" id="GO:0046872">
    <property type="term" value="F:metal ion binding"/>
    <property type="evidence" value="ECO:0007669"/>
    <property type="project" value="UniProtKB-KW"/>
</dbReference>
<evidence type="ECO:0000256" key="4">
    <source>
        <dbReference type="ARBA" id="ARBA00022837"/>
    </source>
</evidence>
<dbReference type="Gene3D" id="3.30.1120.10">
    <property type="match status" value="1"/>
</dbReference>
<name>A0A1H7QNF2_AQUAM</name>
<feature type="domain" description="Sulfatase N-terminal" evidence="5">
    <location>
        <begin position="27"/>
        <end position="329"/>
    </location>
</feature>
<keyword evidence="3" id="KW-0378">Hydrolase</keyword>
<dbReference type="AlphaFoldDB" id="A0A1H7QNF2"/>
<dbReference type="Pfam" id="PF00884">
    <property type="entry name" value="Sulfatase"/>
    <property type="match status" value="1"/>
</dbReference>
<dbReference type="Proteomes" id="UP000198521">
    <property type="component" value="Unassembled WGS sequence"/>
</dbReference>